<evidence type="ECO:0000313" key="1">
    <source>
        <dbReference type="EMBL" id="KAJ8668737.1"/>
    </source>
</evidence>
<gene>
    <name evidence="1" type="ORF">QAD02_010400</name>
</gene>
<reference evidence="1" key="1">
    <citation type="submission" date="2023-04" db="EMBL/GenBank/DDBJ databases">
        <title>A chromosome-level genome assembly of the parasitoid wasp Eretmocerus hayati.</title>
        <authorList>
            <person name="Zhong Y."/>
            <person name="Liu S."/>
            <person name="Liu Y."/>
        </authorList>
    </citation>
    <scope>NUCLEOTIDE SEQUENCE</scope>
    <source>
        <strain evidence="1">ZJU_SS_LIU_2023</strain>
    </source>
</reference>
<evidence type="ECO:0000313" key="2">
    <source>
        <dbReference type="Proteomes" id="UP001239111"/>
    </source>
</evidence>
<protein>
    <submittedName>
        <fullName evidence="1">Uncharacterized protein</fullName>
    </submittedName>
</protein>
<dbReference type="Proteomes" id="UP001239111">
    <property type="component" value="Chromosome 4"/>
</dbReference>
<name>A0ACC2NCD7_9HYME</name>
<organism evidence="1 2">
    <name type="scientific">Eretmocerus hayati</name>
    <dbReference type="NCBI Taxonomy" id="131215"/>
    <lineage>
        <taxon>Eukaryota</taxon>
        <taxon>Metazoa</taxon>
        <taxon>Ecdysozoa</taxon>
        <taxon>Arthropoda</taxon>
        <taxon>Hexapoda</taxon>
        <taxon>Insecta</taxon>
        <taxon>Pterygota</taxon>
        <taxon>Neoptera</taxon>
        <taxon>Endopterygota</taxon>
        <taxon>Hymenoptera</taxon>
        <taxon>Apocrita</taxon>
        <taxon>Proctotrupomorpha</taxon>
        <taxon>Chalcidoidea</taxon>
        <taxon>Aphelinidae</taxon>
        <taxon>Aphelininae</taxon>
        <taxon>Eretmocerus</taxon>
    </lineage>
</organism>
<proteinExistence type="predicted"/>
<accession>A0ACC2NCD7</accession>
<sequence>MSYFRARELNPGVVPVISVALGIVFTPESGLGRESGSLAKPRGSEMTAFLILTDPSDPGLCRVANSRIRVAWKMWHVCLPARLDKCREQRPRSRAILPIISRPAGLAPAAPQGGSVKAAPRPFRRCAALRCTSLAGQTPGGKLTRAAERRG</sequence>
<keyword evidence="2" id="KW-1185">Reference proteome</keyword>
<dbReference type="EMBL" id="CM056744">
    <property type="protein sequence ID" value="KAJ8668737.1"/>
    <property type="molecule type" value="Genomic_DNA"/>
</dbReference>
<comment type="caution">
    <text evidence="1">The sequence shown here is derived from an EMBL/GenBank/DDBJ whole genome shotgun (WGS) entry which is preliminary data.</text>
</comment>